<name>A0A4U8UHS3_STECR</name>
<organism evidence="1 2">
    <name type="scientific">Steinernema carpocapsae</name>
    <name type="common">Entomopathogenic nematode</name>
    <dbReference type="NCBI Taxonomy" id="34508"/>
    <lineage>
        <taxon>Eukaryota</taxon>
        <taxon>Metazoa</taxon>
        <taxon>Ecdysozoa</taxon>
        <taxon>Nematoda</taxon>
        <taxon>Chromadorea</taxon>
        <taxon>Rhabditida</taxon>
        <taxon>Tylenchina</taxon>
        <taxon>Panagrolaimomorpha</taxon>
        <taxon>Strongyloidoidea</taxon>
        <taxon>Steinernematidae</taxon>
        <taxon>Steinernema</taxon>
    </lineage>
</organism>
<dbReference type="Proteomes" id="UP000298663">
    <property type="component" value="Chromosome X"/>
</dbReference>
<dbReference type="AlphaFoldDB" id="A0A4U8UHS3"/>
<proteinExistence type="predicted"/>
<keyword evidence="2" id="KW-1185">Reference proteome</keyword>
<dbReference type="EMBL" id="AZBU02000001">
    <property type="protein sequence ID" value="TMS32201.1"/>
    <property type="molecule type" value="Genomic_DNA"/>
</dbReference>
<sequence>MLELELFIKSQHGKLRKEMESELQSERTSLLRRPLSEYSSSGPTIGYCELYAACSDELKSVEQRCKPTNSRLIPGLPKRRIGECNVELVPDFQKYDELKKESQNAFDECFVEELAIAQNKSKMKLTESFELDYEHEELCAEDWPLLPPYETLNTCHEQIRIIQNHCSKLGKCCGSVKKCQEYVSSMTITDLVSEMKSVLALKSAECQIKSFKKYNEKRLNEQRPLPRPALQHEDRITEEDLIFLLPDYEAGKRRPFSEYFIDDHPEVVTTRKTKKTTLL</sequence>
<gene>
    <name evidence="1" type="ORF">L596_000075</name>
</gene>
<protein>
    <submittedName>
        <fullName evidence="1">Uncharacterized protein</fullName>
    </submittedName>
</protein>
<reference evidence="1 2" key="1">
    <citation type="journal article" date="2015" name="Genome Biol.">
        <title>Comparative genomics of Steinernema reveals deeply conserved gene regulatory networks.</title>
        <authorList>
            <person name="Dillman A.R."/>
            <person name="Macchietto M."/>
            <person name="Porter C.F."/>
            <person name="Rogers A."/>
            <person name="Williams B."/>
            <person name="Antoshechkin I."/>
            <person name="Lee M.M."/>
            <person name="Goodwin Z."/>
            <person name="Lu X."/>
            <person name="Lewis E.E."/>
            <person name="Goodrich-Blair H."/>
            <person name="Stock S.P."/>
            <person name="Adams B.J."/>
            <person name="Sternberg P.W."/>
            <person name="Mortazavi A."/>
        </authorList>
    </citation>
    <scope>NUCLEOTIDE SEQUENCE [LARGE SCALE GENOMIC DNA]</scope>
    <source>
        <strain evidence="1 2">ALL</strain>
    </source>
</reference>
<dbReference type="OrthoDB" id="5876666at2759"/>
<dbReference type="EMBL" id="CM016762">
    <property type="protein sequence ID" value="TMS32201.1"/>
    <property type="molecule type" value="Genomic_DNA"/>
</dbReference>
<comment type="caution">
    <text evidence="1">The sequence shown here is derived from an EMBL/GenBank/DDBJ whole genome shotgun (WGS) entry which is preliminary data.</text>
</comment>
<reference evidence="1 2" key="2">
    <citation type="journal article" date="2019" name="G3 (Bethesda)">
        <title>Hybrid Assembly of the Genome of the Entomopathogenic Nematode Steinernema carpocapsae Identifies the X-Chromosome.</title>
        <authorList>
            <person name="Serra L."/>
            <person name="Macchietto M."/>
            <person name="Macias-Munoz A."/>
            <person name="McGill C.J."/>
            <person name="Rodriguez I.M."/>
            <person name="Rodriguez B."/>
            <person name="Murad R."/>
            <person name="Mortazavi A."/>
        </authorList>
    </citation>
    <scope>NUCLEOTIDE SEQUENCE [LARGE SCALE GENOMIC DNA]</scope>
    <source>
        <strain evidence="1 2">ALL</strain>
    </source>
</reference>
<evidence type="ECO:0000313" key="2">
    <source>
        <dbReference type="Proteomes" id="UP000298663"/>
    </source>
</evidence>
<accession>A0A4U8UHS3</accession>
<evidence type="ECO:0000313" key="1">
    <source>
        <dbReference type="EMBL" id="TMS32201.1"/>
    </source>
</evidence>